<evidence type="ECO:0000313" key="15">
    <source>
        <dbReference type="EMBL" id="CEJ08219.1"/>
    </source>
</evidence>
<proteinExistence type="inferred from homology"/>
<dbReference type="PANTHER" id="PTHR11088">
    <property type="entry name" value="TRNA DIMETHYLALLYLTRANSFERASE"/>
    <property type="match status" value="1"/>
</dbReference>
<dbReference type="GO" id="GO:0052381">
    <property type="term" value="F:tRNA dimethylallyltransferase activity"/>
    <property type="evidence" value="ECO:0007669"/>
    <property type="project" value="UniProtKB-UniRule"/>
</dbReference>
<keyword evidence="5 10" id="KW-0819">tRNA processing</keyword>
<dbReference type="InterPro" id="IPR039657">
    <property type="entry name" value="Dimethylallyltransferase"/>
</dbReference>
<evidence type="ECO:0000256" key="4">
    <source>
        <dbReference type="ARBA" id="ARBA00022679"/>
    </source>
</evidence>
<reference evidence="14" key="2">
    <citation type="submission" date="2020-01" db="EMBL/GenBank/DDBJ databases">
        <authorList>
            <person name="Hornung B."/>
        </authorList>
    </citation>
    <scope>NUCLEOTIDE SEQUENCE</scope>
    <source>
        <strain evidence="14">PacBioINE</strain>
    </source>
</reference>
<comment type="caution">
    <text evidence="10">Lacks conserved residue(s) required for the propagation of feature annotation.</text>
</comment>
<dbReference type="HAMAP" id="MF_00185">
    <property type="entry name" value="IPP_trans"/>
    <property type="match status" value="1"/>
</dbReference>
<evidence type="ECO:0000313" key="16">
    <source>
        <dbReference type="Proteomes" id="UP001071230"/>
    </source>
</evidence>
<dbReference type="GO" id="GO:0006400">
    <property type="term" value="P:tRNA modification"/>
    <property type="evidence" value="ECO:0007669"/>
    <property type="project" value="TreeGrafter"/>
</dbReference>
<dbReference type="PANTHER" id="PTHR11088:SF60">
    <property type="entry name" value="TRNA DIMETHYLALLYLTRANSFERASE"/>
    <property type="match status" value="1"/>
</dbReference>
<dbReference type="AlphaFoldDB" id="A0A8S0XXT5"/>
<keyword evidence="7 10" id="KW-0067">ATP-binding</keyword>
<evidence type="ECO:0000313" key="14">
    <source>
        <dbReference type="EMBL" id="CAA7601937.1"/>
    </source>
</evidence>
<evidence type="ECO:0000256" key="9">
    <source>
        <dbReference type="ARBA" id="ARBA00049563"/>
    </source>
</evidence>
<evidence type="ECO:0000256" key="10">
    <source>
        <dbReference type="HAMAP-Rule" id="MF_00185"/>
    </source>
</evidence>
<evidence type="ECO:0000256" key="11">
    <source>
        <dbReference type="RuleBase" id="RU003783"/>
    </source>
</evidence>
<sequence length="314" mass="35670">MRPFVVIVGPTAVGKSALGLDLARAVRGEIISGDSVQVYRKLDIGSAKTPPGEREGVPHHLFDFLDPREPYSAAQFQEAASRLISEIQARDHVPILVGGTGLYVRSLLDPYRFSEKGSGAIRQKWLSFLAQEGKEALHRALAERDPLTAARLHVNDRVRVIRALEVFELTGRPLSGTRTASDKVYAPLAPNTIYIGLEAPREILYRRIDERCAEMIREGLVEETADLLHSGYSRELKPLQSLGYRHVLWYLRGLATLPEALRLMQRDTRHFAKRQFTWFRRDPRITWYDISRFSPNRILADVICTCRALETRVE</sequence>
<feature type="binding site" evidence="10">
    <location>
        <begin position="9"/>
        <end position="16"/>
    </location>
    <ligand>
        <name>ATP</name>
        <dbReference type="ChEBI" id="CHEBI:30616"/>
    </ligand>
</feature>
<evidence type="ECO:0000256" key="6">
    <source>
        <dbReference type="ARBA" id="ARBA00022741"/>
    </source>
</evidence>
<dbReference type="NCBIfam" id="TIGR00174">
    <property type="entry name" value="miaA"/>
    <property type="match status" value="1"/>
</dbReference>
<accession>A0A8S0XXT5</accession>
<feature type="region of interest" description="Interaction with substrate tRNA" evidence="10">
    <location>
        <begin position="34"/>
        <end position="37"/>
    </location>
</feature>
<dbReference type="GO" id="GO:0005524">
    <property type="term" value="F:ATP binding"/>
    <property type="evidence" value="ECO:0007669"/>
    <property type="project" value="UniProtKB-UniRule"/>
</dbReference>
<comment type="similarity">
    <text evidence="3 10 13">Belongs to the IPP transferase family.</text>
</comment>
<dbReference type="Pfam" id="PF01715">
    <property type="entry name" value="IPPT"/>
    <property type="match status" value="1"/>
</dbReference>
<dbReference type="SUPFAM" id="SSF52540">
    <property type="entry name" value="P-loop containing nucleoside triphosphate hydrolases"/>
    <property type="match status" value="2"/>
</dbReference>
<feature type="site" description="Interaction with substrate tRNA" evidence="10">
    <location>
        <position position="100"/>
    </location>
</feature>
<dbReference type="RefSeq" id="WP_240986834.1">
    <property type="nucleotide sequence ID" value="NZ_CDGJ01000078.1"/>
</dbReference>
<feature type="binding site" evidence="10">
    <location>
        <begin position="11"/>
        <end position="16"/>
    </location>
    <ligand>
        <name>substrate</name>
    </ligand>
</feature>
<dbReference type="KEGG" id="aacx:DEACI_2608"/>
<name>A0A8S0XXT5_9FIRM</name>
<evidence type="ECO:0000256" key="13">
    <source>
        <dbReference type="RuleBase" id="RU003785"/>
    </source>
</evidence>
<dbReference type="InterPro" id="IPR027417">
    <property type="entry name" value="P-loop_NTPase"/>
</dbReference>
<keyword evidence="4 10" id="KW-0808">Transferase</keyword>
<dbReference type="Proteomes" id="UP000836597">
    <property type="component" value="Chromosome"/>
</dbReference>
<evidence type="ECO:0000256" key="3">
    <source>
        <dbReference type="ARBA" id="ARBA00005842"/>
    </source>
</evidence>
<evidence type="ECO:0000256" key="12">
    <source>
        <dbReference type="RuleBase" id="RU003784"/>
    </source>
</evidence>
<comment type="catalytic activity">
    <reaction evidence="9 10 11">
        <text>adenosine(37) in tRNA + dimethylallyl diphosphate = N(6)-dimethylallyladenosine(37) in tRNA + diphosphate</text>
        <dbReference type="Rhea" id="RHEA:26482"/>
        <dbReference type="Rhea" id="RHEA-COMP:10162"/>
        <dbReference type="Rhea" id="RHEA-COMP:10375"/>
        <dbReference type="ChEBI" id="CHEBI:33019"/>
        <dbReference type="ChEBI" id="CHEBI:57623"/>
        <dbReference type="ChEBI" id="CHEBI:74411"/>
        <dbReference type="ChEBI" id="CHEBI:74415"/>
        <dbReference type="EC" id="2.5.1.75"/>
    </reaction>
</comment>
<dbReference type="InterPro" id="IPR018022">
    <property type="entry name" value="IPT"/>
</dbReference>
<evidence type="ECO:0000256" key="7">
    <source>
        <dbReference type="ARBA" id="ARBA00022840"/>
    </source>
</evidence>
<organism evidence="14">
    <name type="scientific">Acididesulfobacillus acetoxydans</name>
    <dbReference type="NCBI Taxonomy" id="1561005"/>
    <lineage>
        <taxon>Bacteria</taxon>
        <taxon>Bacillati</taxon>
        <taxon>Bacillota</taxon>
        <taxon>Clostridia</taxon>
        <taxon>Eubacteriales</taxon>
        <taxon>Peptococcaceae</taxon>
        <taxon>Acididesulfobacillus</taxon>
    </lineage>
</organism>
<keyword evidence="8 10" id="KW-0460">Magnesium</keyword>
<dbReference type="Gene3D" id="1.10.20.140">
    <property type="match status" value="1"/>
</dbReference>
<reference evidence="15" key="1">
    <citation type="submission" date="2014-11" db="EMBL/GenBank/DDBJ databases">
        <authorList>
            <person name="Hornung B.V."/>
        </authorList>
    </citation>
    <scope>NUCLEOTIDE SEQUENCE</scope>
    <source>
        <strain evidence="15">INE</strain>
    </source>
</reference>
<evidence type="ECO:0000256" key="5">
    <source>
        <dbReference type="ARBA" id="ARBA00022694"/>
    </source>
</evidence>
<feature type="site" description="Interaction with substrate tRNA" evidence="10">
    <location>
        <position position="122"/>
    </location>
</feature>
<protein>
    <recommendedName>
        <fullName evidence="10">tRNA dimethylallyltransferase</fullName>
        <ecNumber evidence="10">2.5.1.75</ecNumber>
    </recommendedName>
    <alternativeName>
        <fullName evidence="10">Dimethylallyl diphosphate:tRNA dimethylallyltransferase</fullName>
        <shortName evidence="10">DMAPP:tRNA dimethylallyltransferase</shortName>
        <shortName evidence="10">DMATase</shortName>
    </alternativeName>
    <alternativeName>
        <fullName evidence="10">Isopentenyl-diphosphate:tRNA isopentenyltransferase</fullName>
        <shortName evidence="10">IPP transferase</shortName>
        <shortName evidence="10">IPPT</shortName>
        <shortName evidence="10">IPTase</shortName>
    </alternativeName>
</protein>
<dbReference type="Gene3D" id="3.40.50.300">
    <property type="entry name" value="P-loop containing nucleotide triphosphate hydrolases"/>
    <property type="match status" value="1"/>
</dbReference>
<keyword evidence="6 10" id="KW-0547">Nucleotide-binding</keyword>
<comment type="cofactor">
    <cofactor evidence="1 10">
        <name>Mg(2+)</name>
        <dbReference type="ChEBI" id="CHEBI:18420"/>
    </cofactor>
</comment>
<dbReference type="EMBL" id="LR746496">
    <property type="protein sequence ID" value="CAA7601937.1"/>
    <property type="molecule type" value="Genomic_DNA"/>
</dbReference>
<dbReference type="EC" id="2.5.1.75" evidence="10"/>
<gene>
    <name evidence="10" type="primary">miaA</name>
    <name evidence="14" type="ORF">DEACI_2608</name>
    <name evidence="15" type="ORF">DEACI_2694</name>
</gene>
<dbReference type="Proteomes" id="UP001071230">
    <property type="component" value="Unassembled WGS sequence"/>
</dbReference>
<keyword evidence="16" id="KW-1185">Reference proteome</keyword>
<comment type="function">
    <text evidence="2 10 12">Catalyzes the transfer of a dimethylallyl group onto the adenine at position 37 in tRNAs that read codons beginning with uridine, leading to the formation of N6-(dimethylallyl)adenosine (i(6)A).</text>
</comment>
<dbReference type="EMBL" id="CDGJ01000078">
    <property type="protein sequence ID" value="CEJ08219.1"/>
    <property type="molecule type" value="Genomic_DNA"/>
</dbReference>
<evidence type="ECO:0000256" key="8">
    <source>
        <dbReference type="ARBA" id="ARBA00022842"/>
    </source>
</evidence>
<evidence type="ECO:0000256" key="1">
    <source>
        <dbReference type="ARBA" id="ARBA00001946"/>
    </source>
</evidence>
<comment type="subunit">
    <text evidence="10">Monomer.</text>
</comment>
<evidence type="ECO:0000256" key="2">
    <source>
        <dbReference type="ARBA" id="ARBA00003213"/>
    </source>
</evidence>